<dbReference type="PROSITE" id="PS50109">
    <property type="entry name" value="HIS_KIN"/>
    <property type="match status" value="1"/>
</dbReference>
<evidence type="ECO:0000256" key="6">
    <source>
        <dbReference type="ARBA" id="ARBA00022679"/>
    </source>
</evidence>
<keyword evidence="6" id="KW-0808">Transferase</keyword>
<feature type="transmembrane region" description="Helical" evidence="12">
    <location>
        <begin position="12"/>
        <end position="29"/>
    </location>
</feature>
<comment type="caution">
    <text evidence="14">The sequence shown here is derived from an EMBL/GenBank/DDBJ whole genome shotgun (WGS) entry which is preliminary data.</text>
</comment>
<evidence type="ECO:0000313" key="15">
    <source>
        <dbReference type="Proteomes" id="UP001169242"/>
    </source>
</evidence>
<accession>A0AA42J0E7</accession>
<reference evidence="14" key="1">
    <citation type="journal article" date="2023" name="Int. J. Syst. Evol. Microbiol.">
        <title>&lt;i&gt;Holtiella tumoricola&lt;/i&gt; gen. nov. sp. nov., isolated from a human clinical sample.</title>
        <authorList>
            <person name="Allen-Vercoe E."/>
            <person name="Daigneault M.C."/>
            <person name="Vancuren S.J."/>
            <person name="Cochrane K."/>
            <person name="O'Neal L.L."/>
            <person name="Sankaranarayanan K."/>
            <person name="Lawson P.A."/>
        </authorList>
    </citation>
    <scope>NUCLEOTIDE SEQUENCE</scope>
    <source>
        <strain evidence="14">CC70A</strain>
    </source>
</reference>
<feature type="domain" description="Histidine kinase" evidence="13">
    <location>
        <begin position="126"/>
        <end position="332"/>
    </location>
</feature>
<keyword evidence="5" id="KW-0597">Phosphoprotein</keyword>
<evidence type="ECO:0000256" key="3">
    <source>
        <dbReference type="ARBA" id="ARBA00012438"/>
    </source>
</evidence>
<name>A0AA42J0E7_9FIRM</name>
<organism evidence="14 15">
    <name type="scientific">Holtiella tumoricola</name>
    <dbReference type="NCBI Taxonomy" id="3018743"/>
    <lineage>
        <taxon>Bacteria</taxon>
        <taxon>Bacillati</taxon>
        <taxon>Bacillota</taxon>
        <taxon>Clostridia</taxon>
        <taxon>Lachnospirales</taxon>
        <taxon>Cellulosilyticaceae</taxon>
        <taxon>Holtiella</taxon>
    </lineage>
</organism>
<dbReference type="InterPro" id="IPR005467">
    <property type="entry name" value="His_kinase_dom"/>
</dbReference>
<dbReference type="SUPFAM" id="SSF47384">
    <property type="entry name" value="Homodimeric domain of signal transducing histidine kinase"/>
    <property type="match status" value="1"/>
</dbReference>
<keyword evidence="4" id="KW-1003">Cell membrane</keyword>
<evidence type="ECO:0000256" key="2">
    <source>
        <dbReference type="ARBA" id="ARBA00004651"/>
    </source>
</evidence>
<dbReference type="InterPro" id="IPR036890">
    <property type="entry name" value="HATPase_C_sf"/>
</dbReference>
<dbReference type="InterPro" id="IPR050351">
    <property type="entry name" value="BphY/WalK/GraS-like"/>
</dbReference>
<dbReference type="Pfam" id="PF02518">
    <property type="entry name" value="HATPase_c"/>
    <property type="match status" value="1"/>
</dbReference>
<dbReference type="EC" id="2.7.13.3" evidence="3"/>
<evidence type="ECO:0000256" key="7">
    <source>
        <dbReference type="ARBA" id="ARBA00022692"/>
    </source>
</evidence>
<evidence type="ECO:0000256" key="4">
    <source>
        <dbReference type="ARBA" id="ARBA00022475"/>
    </source>
</evidence>
<evidence type="ECO:0000256" key="5">
    <source>
        <dbReference type="ARBA" id="ARBA00022553"/>
    </source>
</evidence>
<keyword evidence="11 12" id="KW-0472">Membrane</keyword>
<dbReference type="PANTHER" id="PTHR45453">
    <property type="entry name" value="PHOSPHATE REGULON SENSOR PROTEIN PHOR"/>
    <property type="match status" value="1"/>
</dbReference>
<keyword evidence="15" id="KW-1185">Reference proteome</keyword>
<dbReference type="EMBL" id="JAQIFT010000029">
    <property type="protein sequence ID" value="MDA3731239.1"/>
    <property type="molecule type" value="Genomic_DNA"/>
</dbReference>
<gene>
    <name evidence="14" type="ORF">PBV87_07030</name>
</gene>
<dbReference type="InterPro" id="IPR036097">
    <property type="entry name" value="HisK_dim/P_sf"/>
</dbReference>
<keyword evidence="7 12" id="KW-0812">Transmembrane</keyword>
<dbReference type="GO" id="GO:0005886">
    <property type="term" value="C:plasma membrane"/>
    <property type="evidence" value="ECO:0007669"/>
    <property type="project" value="UniProtKB-SubCell"/>
</dbReference>
<dbReference type="InterPro" id="IPR003661">
    <property type="entry name" value="HisK_dim/P_dom"/>
</dbReference>
<dbReference type="Gene3D" id="3.30.565.10">
    <property type="entry name" value="Histidine kinase-like ATPase, C-terminal domain"/>
    <property type="match status" value="1"/>
</dbReference>
<evidence type="ECO:0000256" key="1">
    <source>
        <dbReference type="ARBA" id="ARBA00000085"/>
    </source>
</evidence>
<dbReference type="RefSeq" id="WP_271011652.1">
    <property type="nucleotide sequence ID" value="NZ_JAQIFT010000029.1"/>
</dbReference>
<evidence type="ECO:0000256" key="9">
    <source>
        <dbReference type="ARBA" id="ARBA00022989"/>
    </source>
</evidence>
<feature type="transmembrane region" description="Helical" evidence="12">
    <location>
        <begin position="35"/>
        <end position="54"/>
    </location>
</feature>
<dbReference type="SUPFAM" id="SSF55874">
    <property type="entry name" value="ATPase domain of HSP90 chaperone/DNA topoisomerase II/histidine kinase"/>
    <property type="match status" value="1"/>
</dbReference>
<sequence>MHFLDFIRTKLWTLLIYIGLMLFTSLFFVVMHLPLYSIIFFNLTFLVAYTTLLLHEFSKKSSYYNNVLDELELLDQKYLLSEVISEPDFLEGRLLYTILKSTNKSMNDRIDYYQKLQSEYEEYIELWIHEIKTPIASAKLIAQNHRTPEIRSMDEEIDKINNFIEQVLFYSRSHLTEKDYIIKALSLKKIINTVIKKYSKTFISLPITLELNIPDYTIYSDSKWVEFMLSQIISNAVKYLDKPHKIISISAIEKENSIHLTIQDNGVGIPESDLRRVFDKGFTGENGRKYGKSTGIGLYLCHTLANKLGLSLSLTSTLSQGTTVTLIFPKSKMHLLES</sequence>
<comment type="subcellular location">
    <subcellularLocation>
        <location evidence="2">Cell membrane</location>
        <topology evidence="2">Multi-pass membrane protein</topology>
    </subcellularLocation>
</comment>
<dbReference type="AlphaFoldDB" id="A0AA42J0E7"/>
<keyword evidence="8 14" id="KW-0418">Kinase</keyword>
<keyword evidence="10" id="KW-0902">Two-component regulatory system</keyword>
<dbReference type="GO" id="GO:0000155">
    <property type="term" value="F:phosphorelay sensor kinase activity"/>
    <property type="evidence" value="ECO:0007669"/>
    <property type="project" value="InterPro"/>
</dbReference>
<proteinExistence type="predicted"/>
<dbReference type="SMART" id="SM00387">
    <property type="entry name" value="HATPase_c"/>
    <property type="match status" value="1"/>
</dbReference>
<dbReference type="InterPro" id="IPR004358">
    <property type="entry name" value="Sig_transdc_His_kin-like_C"/>
</dbReference>
<evidence type="ECO:0000256" key="10">
    <source>
        <dbReference type="ARBA" id="ARBA00023012"/>
    </source>
</evidence>
<evidence type="ECO:0000313" key="14">
    <source>
        <dbReference type="EMBL" id="MDA3731239.1"/>
    </source>
</evidence>
<dbReference type="PANTHER" id="PTHR45453:SF2">
    <property type="entry name" value="HISTIDINE KINASE"/>
    <property type="match status" value="1"/>
</dbReference>
<keyword evidence="9 12" id="KW-1133">Transmembrane helix</keyword>
<dbReference type="InterPro" id="IPR003594">
    <property type="entry name" value="HATPase_dom"/>
</dbReference>
<dbReference type="GO" id="GO:0016036">
    <property type="term" value="P:cellular response to phosphate starvation"/>
    <property type="evidence" value="ECO:0007669"/>
    <property type="project" value="TreeGrafter"/>
</dbReference>
<protein>
    <recommendedName>
        <fullName evidence="3">histidine kinase</fullName>
        <ecNumber evidence="3">2.7.13.3</ecNumber>
    </recommendedName>
</protein>
<dbReference type="PRINTS" id="PR00344">
    <property type="entry name" value="BCTRLSENSOR"/>
</dbReference>
<evidence type="ECO:0000256" key="11">
    <source>
        <dbReference type="ARBA" id="ARBA00023136"/>
    </source>
</evidence>
<evidence type="ECO:0000256" key="12">
    <source>
        <dbReference type="SAM" id="Phobius"/>
    </source>
</evidence>
<evidence type="ECO:0000256" key="8">
    <source>
        <dbReference type="ARBA" id="ARBA00022777"/>
    </source>
</evidence>
<dbReference type="GO" id="GO:0004721">
    <property type="term" value="F:phosphoprotein phosphatase activity"/>
    <property type="evidence" value="ECO:0007669"/>
    <property type="project" value="TreeGrafter"/>
</dbReference>
<evidence type="ECO:0000259" key="13">
    <source>
        <dbReference type="PROSITE" id="PS50109"/>
    </source>
</evidence>
<dbReference type="Proteomes" id="UP001169242">
    <property type="component" value="Unassembled WGS sequence"/>
</dbReference>
<comment type="catalytic activity">
    <reaction evidence="1">
        <text>ATP + protein L-histidine = ADP + protein N-phospho-L-histidine.</text>
        <dbReference type="EC" id="2.7.13.3"/>
    </reaction>
</comment>
<dbReference type="CDD" id="cd00082">
    <property type="entry name" value="HisKA"/>
    <property type="match status" value="1"/>
</dbReference>